<dbReference type="AlphaFoldDB" id="A0A0D0GKT1"/>
<keyword evidence="2" id="KW-1185">Reference proteome</keyword>
<proteinExistence type="predicted"/>
<reference evidence="1 2" key="1">
    <citation type="submission" date="2015-01" db="EMBL/GenBank/DDBJ databases">
        <title>Draft genome sequence of Pedobacter sp. NL19 isolated from sludge of an effluent treatment pond in an abandoned uranium mine.</title>
        <authorList>
            <person name="Santos T."/>
            <person name="Caetano T."/>
            <person name="Covas C."/>
            <person name="Cruz A."/>
            <person name="Mendo S."/>
        </authorList>
    </citation>
    <scope>NUCLEOTIDE SEQUENCE [LARGE SCALE GENOMIC DNA]</scope>
    <source>
        <strain evidence="1 2">NL19</strain>
    </source>
</reference>
<dbReference type="Proteomes" id="UP000032049">
    <property type="component" value="Unassembled WGS sequence"/>
</dbReference>
<name>A0A0D0GKT1_9SPHI</name>
<gene>
    <name evidence="1" type="ORF">TH53_12730</name>
</gene>
<feature type="non-terminal residue" evidence="1">
    <location>
        <position position="1"/>
    </location>
</feature>
<evidence type="ECO:0000313" key="1">
    <source>
        <dbReference type="EMBL" id="KIO76785.1"/>
    </source>
</evidence>
<accession>A0A0D0GKT1</accession>
<protein>
    <submittedName>
        <fullName evidence="1">Uncharacterized protein</fullName>
    </submittedName>
</protein>
<dbReference type="EMBL" id="JXRA01000054">
    <property type="protein sequence ID" value="KIO76785.1"/>
    <property type="molecule type" value="Genomic_DNA"/>
</dbReference>
<sequence>KHIIFKNSTSGKLSSKTEINKMVSEITYKSGICNWVFLQSMISAMIVGPKCLHTKKLINKMSL</sequence>
<organism evidence="1 2">
    <name type="scientific">Pedobacter lusitanus</name>
    <dbReference type="NCBI Taxonomy" id="1503925"/>
    <lineage>
        <taxon>Bacteria</taxon>
        <taxon>Pseudomonadati</taxon>
        <taxon>Bacteroidota</taxon>
        <taxon>Sphingobacteriia</taxon>
        <taxon>Sphingobacteriales</taxon>
        <taxon>Sphingobacteriaceae</taxon>
        <taxon>Pedobacter</taxon>
    </lineage>
</organism>
<comment type="caution">
    <text evidence="1">The sequence shown here is derived from an EMBL/GenBank/DDBJ whole genome shotgun (WGS) entry which is preliminary data.</text>
</comment>
<evidence type="ECO:0000313" key="2">
    <source>
        <dbReference type="Proteomes" id="UP000032049"/>
    </source>
</evidence>